<accession>A0A8X6P730</accession>
<dbReference type="EMBL" id="BMAW01112693">
    <property type="protein sequence ID" value="GFT54050.1"/>
    <property type="molecule type" value="Genomic_DNA"/>
</dbReference>
<dbReference type="PROSITE" id="PS01204">
    <property type="entry name" value="REL_1"/>
    <property type="match status" value="1"/>
</dbReference>
<proteinExistence type="predicted"/>
<name>A0A8X6P730_NEPPI</name>
<sequence>MRKEGRSDRDRGKKEGKWKKKRILAKVEMMRNSHMCCGGKRFCYIEDSSLPKKQKRVERNRENKYKGKKTKNGIGKECKRERERNQRGLHTSAIGPLAQRKYIFRYKCEGGKQMKAAIQNKERILVQRLTWEKKRDEKKIP</sequence>
<organism evidence="2 3">
    <name type="scientific">Nephila pilipes</name>
    <name type="common">Giant wood spider</name>
    <name type="synonym">Nephila maculata</name>
    <dbReference type="NCBI Taxonomy" id="299642"/>
    <lineage>
        <taxon>Eukaryota</taxon>
        <taxon>Metazoa</taxon>
        <taxon>Ecdysozoa</taxon>
        <taxon>Arthropoda</taxon>
        <taxon>Chelicerata</taxon>
        <taxon>Arachnida</taxon>
        <taxon>Araneae</taxon>
        <taxon>Araneomorphae</taxon>
        <taxon>Entelegynae</taxon>
        <taxon>Araneoidea</taxon>
        <taxon>Nephilidae</taxon>
        <taxon>Nephila</taxon>
    </lineage>
</organism>
<evidence type="ECO:0000313" key="3">
    <source>
        <dbReference type="Proteomes" id="UP000887013"/>
    </source>
</evidence>
<evidence type="ECO:0000256" key="1">
    <source>
        <dbReference type="SAM" id="MobiDB-lite"/>
    </source>
</evidence>
<keyword evidence="3" id="KW-1185">Reference proteome</keyword>
<protein>
    <submittedName>
        <fullName evidence="2">Uncharacterized protein</fullName>
    </submittedName>
</protein>
<reference evidence="2" key="1">
    <citation type="submission" date="2020-08" db="EMBL/GenBank/DDBJ databases">
        <title>Multicomponent nature underlies the extraordinary mechanical properties of spider dragline silk.</title>
        <authorList>
            <person name="Kono N."/>
            <person name="Nakamura H."/>
            <person name="Mori M."/>
            <person name="Yoshida Y."/>
            <person name="Ohtoshi R."/>
            <person name="Malay A.D."/>
            <person name="Moran D.A.P."/>
            <person name="Tomita M."/>
            <person name="Numata K."/>
            <person name="Arakawa K."/>
        </authorList>
    </citation>
    <scope>NUCLEOTIDE SEQUENCE</scope>
</reference>
<comment type="caution">
    <text evidence="2">The sequence shown here is derived from an EMBL/GenBank/DDBJ whole genome shotgun (WGS) entry which is preliminary data.</text>
</comment>
<evidence type="ECO:0000313" key="2">
    <source>
        <dbReference type="EMBL" id="GFT54050.1"/>
    </source>
</evidence>
<dbReference type="InterPro" id="IPR030492">
    <property type="entry name" value="RHD_CS"/>
</dbReference>
<gene>
    <name evidence="2" type="ORF">NPIL_9731</name>
</gene>
<dbReference type="OrthoDB" id="10598689at2759"/>
<dbReference type="Proteomes" id="UP000887013">
    <property type="component" value="Unassembled WGS sequence"/>
</dbReference>
<dbReference type="AlphaFoldDB" id="A0A8X6P730"/>
<feature type="compositionally biased region" description="Basic and acidic residues" evidence="1">
    <location>
        <begin position="1"/>
        <end position="15"/>
    </location>
</feature>
<feature type="region of interest" description="Disordered" evidence="1">
    <location>
        <begin position="54"/>
        <end position="92"/>
    </location>
</feature>
<feature type="region of interest" description="Disordered" evidence="1">
    <location>
        <begin position="1"/>
        <end position="21"/>
    </location>
</feature>
<feature type="compositionally biased region" description="Basic and acidic residues" evidence="1">
    <location>
        <begin position="74"/>
        <end position="86"/>
    </location>
</feature>